<keyword evidence="9 12" id="KW-0408">Iron</keyword>
<dbReference type="GO" id="GO:0016705">
    <property type="term" value="F:oxidoreductase activity, acting on paired donors, with incorporation or reduction of molecular oxygen"/>
    <property type="evidence" value="ECO:0007669"/>
    <property type="project" value="InterPro"/>
</dbReference>
<dbReference type="PANTHER" id="PTHR47947:SF62">
    <property type="entry name" value="CYTOCHROME P450, FAMILY 81, SUBFAMILY D, POLYPEPTIDE 5"/>
    <property type="match status" value="1"/>
</dbReference>
<name>A0A078G7T8_BRANA</name>
<dbReference type="GO" id="GO:0020037">
    <property type="term" value="F:heme binding"/>
    <property type="evidence" value="ECO:0007669"/>
    <property type="project" value="InterPro"/>
</dbReference>
<dbReference type="AlphaFoldDB" id="A0A078G7T8"/>
<comment type="similarity">
    <text evidence="3 13">Belongs to the cytochrome P450 family.</text>
</comment>
<evidence type="ECO:0000256" key="14">
    <source>
        <dbReference type="SAM" id="Phobius"/>
    </source>
</evidence>
<dbReference type="InterPro" id="IPR002401">
    <property type="entry name" value="Cyt_P450_E_grp-I"/>
</dbReference>
<keyword evidence="4 12" id="KW-0349">Heme</keyword>
<evidence type="ECO:0000256" key="11">
    <source>
        <dbReference type="ARBA" id="ARBA00023136"/>
    </source>
</evidence>
<dbReference type="STRING" id="3708.A0A078G7T8"/>
<keyword evidence="7 14" id="KW-1133">Transmembrane helix</keyword>
<keyword evidence="5 14" id="KW-0812">Transmembrane</keyword>
<dbReference type="Pfam" id="PF00067">
    <property type="entry name" value="p450"/>
    <property type="match status" value="1"/>
</dbReference>
<dbReference type="InterPro" id="IPR036396">
    <property type="entry name" value="Cyt_P450_sf"/>
</dbReference>
<dbReference type="Gene3D" id="1.10.630.10">
    <property type="entry name" value="Cytochrome P450"/>
    <property type="match status" value="1"/>
</dbReference>
<organism evidence="15 16">
    <name type="scientific">Brassica napus</name>
    <name type="common">Rape</name>
    <dbReference type="NCBI Taxonomy" id="3708"/>
    <lineage>
        <taxon>Eukaryota</taxon>
        <taxon>Viridiplantae</taxon>
        <taxon>Streptophyta</taxon>
        <taxon>Embryophyta</taxon>
        <taxon>Tracheophyta</taxon>
        <taxon>Spermatophyta</taxon>
        <taxon>Magnoliopsida</taxon>
        <taxon>eudicotyledons</taxon>
        <taxon>Gunneridae</taxon>
        <taxon>Pentapetalae</taxon>
        <taxon>rosids</taxon>
        <taxon>malvids</taxon>
        <taxon>Brassicales</taxon>
        <taxon>Brassicaceae</taxon>
        <taxon>Brassiceae</taxon>
        <taxon>Brassica</taxon>
    </lineage>
</organism>
<evidence type="ECO:0000256" key="1">
    <source>
        <dbReference type="ARBA" id="ARBA00001971"/>
    </source>
</evidence>
<feature type="binding site" description="axial binding residue" evidence="12">
    <location>
        <position position="538"/>
    </location>
    <ligand>
        <name>heme</name>
        <dbReference type="ChEBI" id="CHEBI:30413"/>
    </ligand>
    <ligandPart>
        <name>Fe</name>
        <dbReference type="ChEBI" id="CHEBI:18248"/>
    </ligandPart>
</feature>
<gene>
    <name evidence="15" type="primary">BnaC03g27180D</name>
    <name evidence="15" type="ORF">GSBRNA2T00015895001</name>
</gene>
<proteinExistence type="inferred from homology"/>
<evidence type="ECO:0000256" key="7">
    <source>
        <dbReference type="ARBA" id="ARBA00022989"/>
    </source>
</evidence>
<evidence type="ECO:0000313" key="16">
    <source>
        <dbReference type="Proteomes" id="UP000028999"/>
    </source>
</evidence>
<evidence type="ECO:0000256" key="13">
    <source>
        <dbReference type="RuleBase" id="RU000461"/>
    </source>
</evidence>
<dbReference type="InterPro" id="IPR001128">
    <property type="entry name" value="Cyt_P450"/>
</dbReference>
<dbReference type="InterPro" id="IPR017972">
    <property type="entry name" value="Cyt_P450_CS"/>
</dbReference>
<dbReference type="Proteomes" id="UP000028999">
    <property type="component" value="Unassembled WGS sequence"/>
</dbReference>
<dbReference type="PROSITE" id="PS00086">
    <property type="entry name" value="CYTOCHROME_P450"/>
    <property type="match status" value="1"/>
</dbReference>
<keyword evidence="6 12" id="KW-0479">Metal-binding</keyword>
<keyword evidence="16" id="KW-1185">Reference proteome</keyword>
<comment type="subcellular location">
    <subcellularLocation>
        <location evidence="2">Membrane</location>
        <topology evidence="2">Single-pass membrane protein</topology>
    </subcellularLocation>
</comment>
<comment type="cofactor">
    <cofactor evidence="1 12">
        <name>heme</name>
        <dbReference type="ChEBI" id="CHEBI:30413"/>
    </cofactor>
</comment>
<evidence type="ECO:0000256" key="9">
    <source>
        <dbReference type="ARBA" id="ARBA00023004"/>
    </source>
</evidence>
<dbReference type="PRINTS" id="PR00463">
    <property type="entry name" value="EP450I"/>
</dbReference>
<dbReference type="CDD" id="cd20653">
    <property type="entry name" value="CYP81"/>
    <property type="match status" value="1"/>
</dbReference>
<dbReference type="EMBL" id="LK032121">
    <property type="protein sequence ID" value="CDY21479.1"/>
    <property type="molecule type" value="Genomic_DNA"/>
</dbReference>
<keyword evidence="11 14" id="KW-0472">Membrane</keyword>
<keyword evidence="8 13" id="KW-0560">Oxidoreductase</keyword>
<dbReference type="GO" id="GO:0016020">
    <property type="term" value="C:membrane"/>
    <property type="evidence" value="ECO:0007669"/>
    <property type="project" value="UniProtKB-SubCell"/>
</dbReference>
<dbReference type="FunFam" id="1.10.630.10:FF:000023">
    <property type="entry name" value="Cytochrome P450 family protein"/>
    <property type="match status" value="1"/>
</dbReference>
<dbReference type="OMA" id="EYDGYVP"/>
<evidence type="ECO:0000256" key="10">
    <source>
        <dbReference type="ARBA" id="ARBA00023033"/>
    </source>
</evidence>
<dbReference type="Gramene" id="CDY21479">
    <property type="protein sequence ID" value="CDY21479"/>
    <property type="gene ID" value="GSBRNA2T00015895001"/>
</dbReference>
<dbReference type="PaxDb" id="3708-A0A078G7T8"/>
<dbReference type="PRINTS" id="PR00385">
    <property type="entry name" value="P450"/>
</dbReference>
<dbReference type="GO" id="GO:0005506">
    <property type="term" value="F:iron ion binding"/>
    <property type="evidence" value="ECO:0007669"/>
    <property type="project" value="InterPro"/>
</dbReference>
<dbReference type="SUPFAM" id="SSF48264">
    <property type="entry name" value="Cytochrome P450"/>
    <property type="match status" value="1"/>
</dbReference>
<evidence type="ECO:0000313" key="15">
    <source>
        <dbReference type="EMBL" id="CDY21479.1"/>
    </source>
</evidence>
<reference evidence="15 16" key="1">
    <citation type="journal article" date="2014" name="Science">
        <title>Plant genetics. Early allopolyploid evolution in the post-Neolithic Brassica napus oilseed genome.</title>
        <authorList>
            <person name="Chalhoub B."/>
            <person name="Denoeud F."/>
            <person name="Liu S."/>
            <person name="Parkin I.A."/>
            <person name="Tang H."/>
            <person name="Wang X."/>
            <person name="Chiquet J."/>
            <person name="Belcram H."/>
            <person name="Tong C."/>
            <person name="Samans B."/>
            <person name="Correa M."/>
            <person name="Da Silva C."/>
            <person name="Just J."/>
            <person name="Falentin C."/>
            <person name="Koh C.S."/>
            <person name="Le Clainche I."/>
            <person name="Bernard M."/>
            <person name="Bento P."/>
            <person name="Noel B."/>
            <person name="Labadie K."/>
            <person name="Alberti A."/>
            <person name="Charles M."/>
            <person name="Arnaud D."/>
            <person name="Guo H."/>
            <person name="Daviaud C."/>
            <person name="Alamery S."/>
            <person name="Jabbari K."/>
            <person name="Zhao M."/>
            <person name="Edger P.P."/>
            <person name="Chelaifa H."/>
            <person name="Tack D."/>
            <person name="Lassalle G."/>
            <person name="Mestiri I."/>
            <person name="Schnel N."/>
            <person name="Le Paslier M.C."/>
            <person name="Fan G."/>
            <person name="Renault V."/>
            <person name="Bayer P.E."/>
            <person name="Golicz A.A."/>
            <person name="Manoli S."/>
            <person name="Lee T.H."/>
            <person name="Thi V.H."/>
            <person name="Chalabi S."/>
            <person name="Hu Q."/>
            <person name="Fan C."/>
            <person name="Tollenaere R."/>
            <person name="Lu Y."/>
            <person name="Battail C."/>
            <person name="Shen J."/>
            <person name="Sidebottom C.H."/>
            <person name="Wang X."/>
            <person name="Canaguier A."/>
            <person name="Chauveau A."/>
            <person name="Berard A."/>
            <person name="Deniot G."/>
            <person name="Guan M."/>
            <person name="Liu Z."/>
            <person name="Sun F."/>
            <person name="Lim Y.P."/>
            <person name="Lyons E."/>
            <person name="Town C.D."/>
            <person name="Bancroft I."/>
            <person name="Wang X."/>
            <person name="Meng J."/>
            <person name="Ma J."/>
            <person name="Pires J.C."/>
            <person name="King G.J."/>
            <person name="Brunel D."/>
            <person name="Delourme R."/>
            <person name="Renard M."/>
            <person name="Aury J.M."/>
            <person name="Adams K.L."/>
            <person name="Batley J."/>
            <person name="Snowdon R.J."/>
            <person name="Tost J."/>
            <person name="Edwards D."/>
            <person name="Zhou Y."/>
            <person name="Hua W."/>
            <person name="Sharpe A.G."/>
            <person name="Paterson A.H."/>
            <person name="Guan C."/>
            <person name="Wincker P."/>
        </authorList>
    </citation>
    <scope>NUCLEOTIDE SEQUENCE [LARGE SCALE GENOMIC DNA]</scope>
    <source>
        <strain evidence="16">cv. Darmor-bzh</strain>
    </source>
</reference>
<feature type="transmembrane region" description="Helical" evidence="14">
    <location>
        <begin position="107"/>
        <end position="126"/>
    </location>
</feature>
<evidence type="ECO:0000256" key="8">
    <source>
        <dbReference type="ARBA" id="ARBA00023002"/>
    </source>
</evidence>
<evidence type="ECO:0000256" key="12">
    <source>
        <dbReference type="PIRSR" id="PIRSR602401-1"/>
    </source>
</evidence>
<evidence type="ECO:0000256" key="3">
    <source>
        <dbReference type="ARBA" id="ARBA00010617"/>
    </source>
</evidence>
<dbReference type="InterPro" id="IPR050651">
    <property type="entry name" value="Plant_Cytochrome_P450_Monoox"/>
</dbReference>
<evidence type="ECO:0000256" key="6">
    <source>
        <dbReference type="ARBA" id="ARBA00022723"/>
    </source>
</evidence>
<dbReference type="PANTHER" id="PTHR47947">
    <property type="entry name" value="CYTOCHROME P450 82C3-RELATED"/>
    <property type="match status" value="1"/>
</dbReference>
<evidence type="ECO:0000256" key="2">
    <source>
        <dbReference type="ARBA" id="ARBA00004167"/>
    </source>
</evidence>
<dbReference type="GO" id="GO:0004497">
    <property type="term" value="F:monooxygenase activity"/>
    <property type="evidence" value="ECO:0007669"/>
    <property type="project" value="UniProtKB-KW"/>
</dbReference>
<sequence length="601" mass="67655">MYIQKSHLRKKPVNGSCEIRNSVRLKDMTTWYSFFPLMPKNDILMTKKKPTAAGGYGRGGPEYDGYVPGDGSVVIGGGGGICGGGGVRVIVVDVTVARKKLEHLMEYLLLILSFLIFFIFSLKHLVGRWKCKFNLPPTPAWSLPVIGHLHLLKPPLHQILHSLSQSLGGAPIFRLRLGNRVAFVVSSLSLAEECFTKNDIVLADRPKFTFGRLVEYNCTTMATTSYGDHWRNLRRIGAIEIFSSHRLDSFLSIRKDEIRHLILCLSKNSLHGFAKVELRSLFGNFNINNILRMIAGKRFYGDEAEQGDEAKRVRQLLDEAVSSAGVGHASDYVPFLRWFTSYEKGVKKLAVRVDEFLQGLLDDKRAQKEKGNTMIDHLLSLQEIEPDYYTDVTVKGLVVVMIFAGNVTLTRTLEWAMLNLLNHPEVLKKAKTEIDTKIGLDRLIDEPDAKNLPYLQCIISEIFRLYPAAPLLAPHRATEDCIIGGYDCPRGTTLIANVWAIHRDPNIWEEPEKFKPERFERKGEDQTLMPFGMGRRACPGSGLAQRVVNLALGSMIQCFDWERTGEEFVDISEATTMRPATPLLAMCRARPLVHKILNAPF</sequence>
<evidence type="ECO:0000256" key="5">
    <source>
        <dbReference type="ARBA" id="ARBA00022692"/>
    </source>
</evidence>
<accession>A0A078G7T8</accession>
<evidence type="ECO:0000256" key="4">
    <source>
        <dbReference type="ARBA" id="ARBA00022617"/>
    </source>
</evidence>
<protein>
    <submittedName>
        <fullName evidence="15">BnaC03g27180D protein</fullName>
    </submittedName>
</protein>
<keyword evidence="10 13" id="KW-0503">Monooxygenase</keyword>